<dbReference type="InterPro" id="IPR008279">
    <property type="entry name" value="PEP-util_enz_mobile_dom"/>
</dbReference>
<dbReference type="GO" id="GO:0046872">
    <property type="term" value="F:metal ion binding"/>
    <property type="evidence" value="ECO:0007669"/>
    <property type="project" value="UniProtKB-KW"/>
</dbReference>
<dbReference type="PANTHER" id="PTHR46244:SF1">
    <property type="entry name" value="PHOSPHOENOLPYRUVATE-DEPENDENT PHOSPHOTRANSFERASE SYSTEM"/>
    <property type="match status" value="1"/>
</dbReference>
<dbReference type="GO" id="GO:0008965">
    <property type="term" value="F:phosphoenolpyruvate-protein phosphotransferase activity"/>
    <property type="evidence" value="ECO:0007669"/>
    <property type="project" value="UniProtKB-EC"/>
</dbReference>
<dbReference type="InterPro" id="IPR023151">
    <property type="entry name" value="PEP_util_CS"/>
</dbReference>
<dbReference type="InterPro" id="IPR000121">
    <property type="entry name" value="PEP_util_C"/>
</dbReference>
<reference evidence="15 16" key="2">
    <citation type="journal article" date="2022" name="Mar. Drugs">
        <title>Bioassay-Guided Fractionation Leads to the Detection of Cholic Acid Generated by the Rare Thalassomonas sp.</title>
        <authorList>
            <person name="Pheiffer F."/>
            <person name="Schneider Y.K."/>
            <person name="Hansen E.H."/>
            <person name="Andersen J.H."/>
            <person name="Isaksson J."/>
            <person name="Busche T."/>
            <person name="R C."/>
            <person name="Kalinowski J."/>
            <person name="Zyl L.V."/>
            <person name="Trindade M."/>
        </authorList>
    </citation>
    <scope>NUCLEOTIDE SEQUENCE [LARGE SCALE GENOMIC DNA]</scope>
    <source>
        <strain evidence="15 16">XOM25</strain>
    </source>
</reference>
<dbReference type="InterPro" id="IPR036637">
    <property type="entry name" value="Phosphohistidine_dom_sf"/>
</dbReference>
<evidence type="ECO:0000256" key="11">
    <source>
        <dbReference type="ARBA" id="ARBA00022723"/>
    </source>
</evidence>
<dbReference type="InterPro" id="IPR029016">
    <property type="entry name" value="GAF-like_dom_sf"/>
</dbReference>
<comment type="cofactor">
    <cofactor evidence="2">
        <name>Mg(2+)</name>
        <dbReference type="ChEBI" id="CHEBI:18420"/>
    </cofactor>
</comment>
<dbReference type="EMBL" id="CP059733">
    <property type="protein sequence ID" value="WDE04105.1"/>
    <property type="molecule type" value="Genomic_DNA"/>
</dbReference>
<keyword evidence="6" id="KW-0813">Transport</keyword>
<dbReference type="Gene3D" id="3.30.450.40">
    <property type="match status" value="1"/>
</dbReference>
<evidence type="ECO:0000256" key="8">
    <source>
        <dbReference type="ARBA" id="ARBA00022597"/>
    </source>
</evidence>
<proteinExistence type="inferred from homology"/>
<evidence type="ECO:0000256" key="13">
    <source>
        <dbReference type="ARBA" id="ARBA00022842"/>
    </source>
</evidence>
<dbReference type="SUPFAM" id="SSF51621">
    <property type="entry name" value="Phosphoenolpyruvate/pyruvate domain"/>
    <property type="match status" value="1"/>
</dbReference>
<keyword evidence="8" id="KW-0762">Sugar transport</keyword>
<gene>
    <name evidence="15" type="primary">ptsP</name>
    <name evidence="15" type="ORF">SG34_022510</name>
</gene>
<dbReference type="Pfam" id="PF01590">
    <property type="entry name" value="GAF"/>
    <property type="match status" value="1"/>
</dbReference>
<dbReference type="InterPro" id="IPR015813">
    <property type="entry name" value="Pyrv/PenolPyrv_kinase-like_dom"/>
</dbReference>
<evidence type="ECO:0000313" key="15">
    <source>
        <dbReference type="EMBL" id="WDE04105.1"/>
    </source>
</evidence>
<dbReference type="InterPro" id="IPR003018">
    <property type="entry name" value="GAF"/>
</dbReference>
<keyword evidence="9 15" id="KW-0808">Transferase</keyword>
<dbReference type="KEGG" id="tvd:SG34_022510"/>
<dbReference type="Gene3D" id="3.20.20.60">
    <property type="entry name" value="Phosphoenolpyruvate-binding domains"/>
    <property type="match status" value="1"/>
</dbReference>
<organism evidence="15 16">
    <name type="scientific">Thalassomonas viridans</name>
    <dbReference type="NCBI Taxonomy" id="137584"/>
    <lineage>
        <taxon>Bacteria</taxon>
        <taxon>Pseudomonadati</taxon>
        <taxon>Pseudomonadota</taxon>
        <taxon>Gammaproteobacteria</taxon>
        <taxon>Alteromonadales</taxon>
        <taxon>Colwelliaceae</taxon>
        <taxon>Thalassomonas</taxon>
    </lineage>
</organism>
<dbReference type="Gene3D" id="1.10.274.10">
    <property type="entry name" value="PtsI, HPr-binding domain"/>
    <property type="match status" value="1"/>
</dbReference>
<dbReference type="RefSeq" id="WP_044839386.1">
    <property type="nucleotide sequence ID" value="NZ_CP059733.1"/>
</dbReference>
<evidence type="ECO:0000313" key="16">
    <source>
        <dbReference type="Proteomes" id="UP000032352"/>
    </source>
</evidence>
<evidence type="ECO:0000256" key="2">
    <source>
        <dbReference type="ARBA" id="ARBA00001946"/>
    </source>
</evidence>
<dbReference type="InterPro" id="IPR008731">
    <property type="entry name" value="PTS_EIN"/>
</dbReference>
<evidence type="ECO:0000256" key="1">
    <source>
        <dbReference type="ARBA" id="ARBA00000683"/>
    </source>
</evidence>
<accession>A0AAE9YZZ4</accession>
<keyword evidence="11" id="KW-0479">Metal-binding</keyword>
<dbReference type="InterPro" id="IPR040442">
    <property type="entry name" value="Pyrv_kinase-like_dom_sf"/>
</dbReference>
<dbReference type="InterPro" id="IPR050499">
    <property type="entry name" value="PEP-utilizing_PTS_enzyme"/>
</dbReference>
<dbReference type="EC" id="2.7.3.9" evidence="5"/>
<sequence>MLTTLRRIVLEFSQDPKLQSALLRMVSQVKKAMNTDCCSVYLADYEKQNFILMASDGLAEDSLGHTTIGFSEGLVGLVGQREEPLNIANARYHPHFKHIPEVQEDELNAFLGTPIIHRRKVLGILIIQQKEARNFTENEEAFLVTLSAQLAMVLVNAEARGILGQNQDNGKWLKQLKGVPGAPGVAMGNIVVSQPKADLDSVSLQKVYASAEQLKRYNEAVSRTRTDFADMSVKLGNIISDASLDIFEVYKQLLDTANLGKDITSKINSGWSAESALKLVIDGYIVKFESIEDSYLRERASDIRDLGNRVLFNLQQQTREDEALPQEFILAAQDVTASMLAEYQHLGLKGIISLSGSNNSHAAILSRALGLPAIMGVESVPLAQLHQQLAIVDGYSGDLFIAPDETLKREYQHLIAEEDALTVKVQQVVDLPAITQDGKAIELLLNAGLSTGFEHSRHSGAVGIGLYRTEIPFMNRSCFPSEQEQTLWYQHVLSAFPKQTVTMRTLDVGGDKSLPYFPIVEENPFLGWRGIRITLDHPEIFLLQVRAMIKANHGQNNLEIMLPMISSVSEVDDAIRLINQAYYELSSELCQQDGKLPRPRIGIMIEVPGVIFQLQELARRVDFFSVGSNDLTQYLLAVDRNNARVASLYDAYHPAVLRALKTIADESGKYMVPLSLCGELASDPAGAILLLAMGYDKLSMNPHNVARIKWVIRHIDFQRAKVILAHALSLETAKQVHGYLNGQLEQVGLGGFVRAGM</sequence>
<dbReference type="NCBIfam" id="TIGR01417">
    <property type="entry name" value="PTS_I_fam"/>
    <property type="match status" value="1"/>
</dbReference>
<dbReference type="InterPro" id="IPR036618">
    <property type="entry name" value="PtsI_HPr-bd_sf"/>
</dbReference>
<keyword evidence="12" id="KW-0418">Kinase</keyword>
<dbReference type="GO" id="GO:0009401">
    <property type="term" value="P:phosphoenolpyruvate-dependent sugar phosphotransferase system"/>
    <property type="evidence" value="ECO:0007669"/>
    <property type="project" value="UniProtKB-KW"/>
</dbReference>
<evidence type="ECO:0000256" key="6">
    <source>
        <dbReference type="ARBA" id="ARBA00022448"/>
    </source>
</evidence>
<evidence type="ECO:0000256" key="12">
    <source>
        <dbReference type="ARBA" id="ARBA00022777"/>
    </source>
</evidence>
<dbReference type="Pfam" id="PF05524">
    <property type="entry name" value="PEP-utilisers_N"/>
    <property type="match status" value="1"/>
</dbReference>
<keyword evidence="16" id="KW-1185">Reference proteome</keyword>
<dbReference type="InterPro" id="IPR006318">
    <property type="entry name" value="PTS_EI-like"/>
</dbReference>
<dbReference type="PANTHER" id="PTHR46244">
    <property type="entry name" value="PHOSPHOENOLPYRUVATE-PROTEIN PHOSPHOTRANSFERASE"/>
    <property type="match status" value="1"/>
</dbReference>
<dbReference type="SMART" id="SM00065">
    <property type="entry name" value="GAF"/>
    <property type="match status" value="1"/>
</dbReference>
<keyword evidence="10" id="KW-0598">Phosphotransferase system</keyword>
<dbReference type="Proteomes" id="UP000032352">
    <property type="component" value="Chromosome"/>
</dbReference>
<dbReference type="SUPFAM" id="SSF52009">
    <property type="entry name" value="Phosphohistidine domain"/>
    <property type="match status" value="1"/>
</dbReference>
<comment type="catalytic activity">
    <reaction evidence="1">
        <text>L-histidyl-[protein] + phosphoenolpyruvate = N(pros)-phospho-L-histidyl-[protein] + pyruvate</text>
        <dbReference type="Rhea" id="RHEA:23880"/>
        <dbReference type="Rhea" id="RHEA-COMP:9745"/>
        <dbReference type="Rhea" id="RHEA-COMP:9746"/>
        <dbReference type="ChEBI" id="CHEBI:15361"/>
        <dbReference type="ChEBI" id="CHEBI:29979"/>
        <dbReference type="ChEBI" id="CHEBI:58702"/>
        <dbReference type="ChEBI" id="CHEBI:64837"/>
        <dbReference type="EC" id="2.7.3.9"/>
    </reaction>
</comment>
<evidence type="ECO:0000256" key="10">
    <source>
        <dbReference type="ARBA" id="ARBA00022683"/>
    </source>
</evidence>
<evidence type="ECO:0000256" key="7">
    <source>
        <dbReference type="ARBA" id="ARBA00022490"/>
    </source>
</evidence>
<dbReference type="SUPFAM" id="SSF55781">
    <property type="entry name" value="GAF domain-like"/>
    <property type="match status" value="1"/>
</dbReference>
<dbReference type="GO" id="GO:0016301">
    <property type="term" value="F:kinase activity"/>
    <property type="evidence" value="ECO:0007669"/>
    <property type="project" value="UniProtKB-KW"/>
</dbReference>
<keyword evidence="13" id="KW-0460">Magnesium</keyword>
<protein>
    <recommendedName>
        <fullName evidence="5">phosphoenolpyruvate--protein phosphotransferase</fullName>
        <ecNumber evidence="5">2.7.3.9</ecNumber>
    </recommendedName>
</protein>
<comment type="similarity">
    <text evidence="4">Belongs to the PEP-utilizing enzyme family.</text>
</comment>
<dbReference type="GO" id="GO:0005737">
    <property type="term" value="C:cytoplasm"/>
    <property type="evidence" value="ECO:0007669"/>
    <property type="project" value="UniProtKB-SubCell"/>
</dbReference>
<evidence type="ECO:0000259" key="14">
    <source>
        <dbReference type="SMART" id="SM00065"/>
    </source>
</evidence>
<dbReference type="PROSITE" id="PS00742">
    <property type="entry name" value="PEP_ENZYMES_2"/>
    <property type="match status" value="1"/>
</dbReference>
<dbReference type="SUPFAM" id="SSF47831">
    <property type="entry name" value="Enzyme I of the PEP:sugar phosphotransferase system HPr-binding (sub)domain"/>
    <property type="match status" value="1"/>
</dbReference>
<evidence type="ECO:0000256" key="5">
    <source>
        <dbReference type="ARBA" id="ARBA00012232"/>
    </source>
</evidence>
<dbReference type="Pfam" id="PF00391">
    <property type="entry name" value="PEP-utilizers"/>
    <property type="match status" value="1"/>
</dbReference>
<reference evidence="15 16" key="1">
    <citation type="journal article" date="2015" name="Genome Announc.">
        <title>Draft Genome Sequences of Marine Isolates of Thalassomonas viridans and Thalassomonas actiniarum.</title>
        <authorList>
            <person name="Olonade I."/>
            <person name="van Zyl L.J."/>
            <person name="Trindade M."/>
        </authorList>
    </citation>
    <scope>NUCLEOTIDE SEQUENCE [LARGE SCALE GENOMIC DNA]</scope>
    <source>
        <strain evidence="15 16">XOM25</strain>
    </source>
</reference>
<dbReference type="AlphaFoldDB" id="A0AAE9YZZ4"/>
<evidence type="ECO:0000256" key="3">
    <source>
        <dbReference type="ARBA" id="ARBA00004496"/>
    </source>
</evidence>
<dbReference type="NCBIfam" id="NF008283">
    <property type="entry name" value="PRK11061.1"/>
    <property type="match status" value="1"/>
</dbReference>
<feature type="domain" description="GAF" evidence="14">
    <location>
        <begin position="17"/>
        <end position="164"/>
    </location>
</feature>
<keyword evidence="7" id="KW-0963">Cytoplasm</keyword>
<comment type="subcellular location">
    <subcellularLocation>
        <location evidence="3">Cytoplasm</location>
    </subcellularLocation>
</comment>
<name>A0AAE9YZZ4_9GAMM</name>
<dbReference type="Gene3D" id="3.50.30.10">
    <property type="entry name" value="Phosphohistidine domain"/>
    <property type="match status" value="1"/>
</dbReference>
<evidence type="ECO:0000256" key="4">
    <source>
        <dbReference type="ARBA" id="ARBA00007837"/>
    </source>
</evidence>
<dbReference type="PRINTS" id="PR01736">
    <property type="entry name" value="PHPHTRNFRASE"/>
</dbReference>
<dbReference type="Pfam" id="PF02896">
    <property type="entry name" value="PEP-utilizers_C"/>
    <property type="match status" value="1"/>
</dbReference>
<evidence type="ECO:0000256" key="9">
    <source>
        <dbReference type="ARBA" id="ARBA00022679"/>
    </source>
</evidence>